<evidence type="ECO:0000313" key="2">
    <source>
        <dbReference type="EMBL" id="VYT29070.1"/>
    </source>
</evidence>
<sequence>MIVGVIQLIDSHFNFTAIAGKTLWFIERNHEDDLLVSSV</sequence>
<name>A0A174K0D9_9BACE</name>
<reference evidence="1 3" key="1">
    <citation type="submission" date="2015-09" db="EMBL/GenBank/DDBJ databases">
        <authorList>
            <consortium name="Pathogen Informatics"/>
        </authorList>
    </citation>
    <scope>NUCLEOTIDE SEQUENCE [LARGE SCALE GENOMIC DNA]</scope>
    <source>
        <strain evidence="1 3">2789STDY5834846</strain>
    </source>
</reference>
<organism evidence="1 3">
    <name type="scientific">Bacteroides faecis</name>
    <dbReference type="NCBI Taxonomy" id="674529"/>
    <lineage>
        <taxon>Bacteria</taxon>
        <taxon>Pseudomonadati</taxon>
        <taxon>Bacteroidota</taxon>
        <taxon>Bacteroidia</taxon>
        <taxon>Bacteroidales</taxon>
        <taxon>Bacteroidaceae</taxon>
        <taxon>Bacteroides</taxon>
    </lineage>
</organism>
<protein>
    <submittedName>
        <fullName evidence="1">Uncharacterized protein</fullName>
    </submittedName>
</protein>
<gene>
    <name evidence="2" type="ORF">BFLFYP10_02205</name>
    <name evidence="1" type="ORF">ERS852461_01733</name>
</gene>
<evidence type="ECO:0000313" key="3">
    <source>
        <dbReference type="Proteomes" id="UP000095606"/>
    </source>
</evidence>
<dbReference type="EMBL" id="CZAE01000006">
    <property type="protein sequence ID" value="CUP04331.1"/>
    <property type="molecule type" value="Genomic_DNA"/>
</dbReference>
<dbReference type="AlphaFoldDB" id="A0A174K0D9"/>
<accession>A0A6N2VGJ2</accession>
<dbReference type="EMBL" id="CACRSZ010000053">
    <property type="protein sequence ID" value="VYT29070.1"/>
    <property type="molecule type" value="Genomic_DNA"/>
</dbReference>
<evidence type="ECO:0000313" key="1">
    <source>
        <dbReference type="EMBL" id="CUP04331.1"/>
    </source>
</evidence>
<proteinExistence type="predicted"/>
<accession>A0A174K0D9</accession>
<dbReference type="Proteomes" id="UP000095606">
    <property type="component" value="Unassembled WGS sequence"/>
</dbReference>
<reference evidence="2" key="2">
    <citation type="submission" date="2019-11" db="EMBL/GenBank/DDBJ databases">
        <authorList>
            <person name="Feng L."/>
        </authorList>
    </citation>
    <scope>NUCLEOTIDE SEQUENCE</scope>
    <source>
        <strain evidence="2">BfaecisLFYP10</strain>
    </source>
</reference>